<evidence type="ECO:0000256" key="1">
    <source>
        <dbReference type="SAM" id="MobiDB-lite"/>
    </source>
</evidence>
<reference evidence="2 3" key="1">
    <citation type="submission" date="2018-05" db="EMBL/GenBank/DDBJ databases">
        <title>Lujinxingia marina gen. nov. sp. nov., a new facultative anaerobic member of the class Deltaproteobacteria, and proposal of Lujinxingaceae fam. nov.</title>
        <authorList>
            <person name="Li C.-M."/>
        </authorList>
    </citation>
    <scope>NUCLEOTIDE SEQUENCE [LARGE SCALE GENOMIC DNA]</scope>
    <source>
        <strain evidence="2 3">B210</strain>
    </source>
</reference>
<sequence>MLTLLTLQFGCGEGGGGDEVVYFHIYNGYAGSSQMSLYGPSGTLVTGLPFGARTEEPVAFDRSLPGTLTLVLDGSPAPIELPAEAWSLFPHETASLFLIRREGQDALLQLYRHVPSISQNCRAVFGNALSTPSANLGQYNYMVGFELQNISFGGYLSNDPRGADFLNEVAAYPYFFLVQSEDAESEGVLIPVWVGEEGTVDFPRVDFQAGTITADPPTVEVLECVADAQGDPEAEAECYEQKSYQGIVFTPGVESTFIHYAPESFGNNPGTCDVDFRIFSDFSNIFQGQHGSGSFVDGSIRGKSADHLFWVLYGWPYGDPGPQVASWVSSAAPEDGGSVPLPEDYPATP</sequence>
<comment type="caution">
    <text evidence="2">The sequence shown here is derived from an EMBL/GenBank/DDBJ whole genome shotgun (WGS) entry which is preliminary data.</text>
</comment>
<evidence type="ECO:0000313" key="2">
    <source>
        <dbReference type="EMBL" id="RAL25009.1"/>
    </source>
</evidence>
<feature type="region of interest" description="Disordered" evidence="1">
    <location>
        <begin position="329"/>
        <end position="349"/>
    </location>
</feature>
<accession>A0A328CDH5</accession>
<gene>
    <name evidence="2" type="ORF">DL240_02005</name>
</gene>
<dbReference type="OrthoDB" id="5486386at2"/>
<dbReference type="EMBL" id="QHKO01000001">
    <property type="protein sequence ID" value="RAL25009.1"/>
    <property type="molecule type" value="Genomic_DNA"/>
</dbReference>
<keyword evidence="3" id="KW-1185">Reference proteome</keyword>
<protein>
    <submittedName>
        <fullName evidence="2">Uncharacterized protein</fullName>
    </submittedName>
</protein>
<dbReference type="Proteomes" id="UP000249169">
    <property type="component" value="Unassembled WGS sequence"/>
</dbReference>
<name>A0A328CDH5_9DELT</name>
<proteinExistence type="predicted"/>
<dbReference type="RefSeq" id="WP_111728181.1">
    <property type="nucleotide sequence ID" value="NZ_QHKO01000001.1"/>
</dbReference>
<dbReference type="AlphaFoldDB" id="A0A328CDH5"/>
<organism evidence="2 3">
    <name type="scientific">Lujinxingia litoralis</name>
    <dbReference type="NCBI Taxonomy" id="2211119"/>
    <lineage>
        <taxon>Bacteria</taxon>
        <taxon>Deltaproteobacteria</taxon>
        <taxon>Bradymonadales</taxon>
        <taxon>Lujinxingiaceae</taxon>
        <taxon>Lujinxingia</taxon>
    </lineage>
</organism>
<evidence type="ECO:0000313" key="3">
    <source>
        <dbReference type="Proteomes" id="UP000249169"/>
    </source>
</evidence>